<feature type="domain" description="Transcription factor IIIC subunit Tfc1/Sfc1 triple barrel" evidence="6">
    <location>
        <begin position="21"/>
        <end position="137"/>
    </location>
</feature>
<reference evidence="8" key="1">
    <citation type="submission" date="2025-08" db="UniProtKB">
        <authorList>
            <consortium name="RefSeq"/>
        </authorList>
    </citation>
    <scope>IDENTIFICATION</scope>
</reference>
<evidence type="ECO:0000256" key="3">
    <source>
        <dbReference type="ARBA" id="ARBA00023163"/>
    </source>
</evidence>
<keyword evidence="3" id="KW-0804">Transcription</keyword>
<dbReference type="Pfam" id="PF17682">
    <property type="entry name" value="Tau95_N"/>
    <property type="match status" value="1"/>
</dbReference>
<comment type="subcellular location">
    <subcellularLocation>
        <location evidence="1">Nucleus</location>
    </subcellularLocation>
</comment>
<dbReference type="InterPro" id="IPR019136">
    <property type="entry name" value="TF_IIIC_su-5_HTH"/>
</dbReference>
<dbReference type="RefSeq" id="XP_021799950.1">
    <property type="nucleotide sequence ID" value="XM_021944258.1"/>
</dbReference>
<dbReference type="FunFam" id="3.30.200.160:FF:000002">
    <property type="entry name" value="Transcription factor IIIC, subunit 5"/>
    <property type="match status" value="1"/>
</dbReference>
<dbReference type="PANTHER" id="PTHR13230:SF5">
    <property type="entry name" value="GENERAL TRANSCRIPTION FACTOR 3C POLYPEPTIDE 5"/>
    <property type="match status" value="1"/>
</dbReference>
<dbReference type="InterPro" id="IPR041499">
    <property type="entry name" value="Tfc1/Sfc1_N"/>
</dbReference>
<keyword evidence="7" id="KW-1185">Reference proteome</keyword>
<dbReference type="GeneID" id="110744288"/>
<dbReference type="GO" id="GO:0005634">
    <property type="term" value="C:nucleus"/>
    <property type="evidence" value="ECO:0007669"/>
    <property type="project" value="UniProtKB-SubCell"/>
</dbReference>
<dbReference type="Proteomes" id="UP000515124">
    <property type="component" value="Unplaced"/>
</dbReference>
<gene>
    <name evidence="8" type="primary">LOC110744288</name>
</gene>
<evidence type="ECO:0000259" key="5">
    <source>
        <dbReference type="Pfam" id="PF09734"/>
    </source>
</evidence>
<evidence type="ECO:0000313" key="8">
    <source>
        <dbReference type="RefSeq" id="XP_021799950.1"/>
    </source>
</evidence>
<keyword evidence="2" id="KW-0238">DNA-binding</keyword>
<dbReference type="GO" id="GO:0000127">
    <property type="term" value="C:transcription factor TFIIIC complex"/>
    <property type="evidence" value="ECO:0007669"/>
    <property type="project" value="InterPro"/>
</dbReference>
<dbReference type="AlphaFoldDB" id="A0A6P5R4N1"/>
<sequence>MGVVKDGSTTTGFLPSSEVFAIHYPGYPSSMSRAIETLGGTQGIRKAHSSQSNRLELHFRHQEPYSHPAFGDLRPCNNLLLKISKTKSNAGQTQPQSELLASKQDEVQMPENDRVHFDIVARVPEAYHFDGMVDYQHVVPVHADVARKKKRNWIEIKDPHSDKGGLMDIDQEDAMILLPQLFAPKDVPDNLVLKPSVTLSAKKNQEEPVQHQWEMDMEPVLAIDFGISEIPKRTNWEEYIPQGSDQWESQMAVSQLFDERPVWPKDSLTELLVDKGFNFSDHLLRRLLSRVAYYFSRGPFLRFWIKKGYDPRKDPDSRIFQKIDFRVRPPLQSYCDANSANHSLRTFNTFHRIQLINKAMLSSDRVVQKLSETGWFSYNMLENLKDCVKVRFLSVFPEPGAEPLLKAATESFKKSKKLCSNDKLMRDEVVHPQAKAGIEIKPHFVLSSANSCGFPICFSDLNMENISRTHLQELFGSFPSPEAGGDRIQAAYTSDEEYQIYEQDSDDNFPDENDC</sequence>
<evidence type="ECO:0000256" key="1">
    <source>
        <dbReference type="ARBA" id="ARBA00004123"/>
    </source>
</evidence>
<evidence type="ECO:0000313" key="7">
    <source>
        <dbReference type="Proteomes" id="UP000515124"/>
    </source>
</evidence>
<organism evidence="7 8">
    <name type="scientific">Prunus avium</name>
    <name type="common">Cherry</name>
    <name type="synonym">Cerasus avium</name>
    <dbReference type="NCBI Taxonomy" id="42229"/>
    <lineage>
        <taxon>Eukaryota</taxon>
        <taxon>Viridiplantae</taxon>
        <taxon>Streptophyta</taxon>
        <taxon>Embryophyta</taxon>
        <taxon>Tracheophyta</taxon>
        <taxon>Spermatophyta</taxon>
        <taxon>Magnoliopsida</taxon>
        <taxon>eudicotyledons</taxon>
        <taxon>Gunneridae</taxon>
        <taxon>Pentapetalae</taxon>
        <taxon>rosids</taxon>
        <taxon>fabids</taxon>
        <taxon>Rosales</taxon>
        <taxon>Rosaceae</taxon>
        <taxon>Amygdaloideae</taxon>
        <taxon>Amygdaleae</taxon>
        <taxon>Prunus</taxon>
    </lineage>
</organism>
<feature type="domain" description="Transcription factor IIIC subunit 5 HTH" evidence="5">
    <location>
        <begin position="176"/>
        <end position="326"/>
    </location>
</feature>
<dbReference type="Pfam" id="PF09734">
    <property type="entry name" value="Tau95"/>
    <property type="match status" value="1"/>
</dbReference>
<dbReference type="PANTHER" id="PTHR13230">
    <property type="entry name" value="GENERAL TRANSCRIPTION FACTOR IIIC, POLYPEPTIDE 5"/>
    <property type="match status" value="1"/>
</dbReference>
<keyword evidence="4" id="KW-0539">Nucleus</keyword>
<evidence type="ECO:0000259" key="6">
    <source>
        <dbReference type="Pfam" id="PF17682"/>
    </source>
</evidence>
<dbReference type="Gene3D" id="3.30.200.160">
    <property type="entry name" value="TFIIIC, subcomplex tauA, subunit Sfc1, barrel domain"/>
    <property type="match status" value="1"/>
</dbReference>
<dbReference type="GO" id="GO:0001002">
    <property type="term" value="F:RNA polymerase III type 1 promoter sequence-specific DNA binding"/>
    <property type="evidence" value="ECO:0007669"/>
    <property type="project" value="TreeGrafter"/>
</dbReference>
<dbReference type="GO" id="GO:0006384">
    <property type="term" value="P:transcription initiation at RNA polymerase III promoter"/>
    <property type="evidence" value="ECO:0007669"/>
    <property type="project" value="InterPro"/>
</dbReference>
<name>A0A6P5R4N1_PRUAV</name>
<dbReference type="GO" id="GO:0001003">
    <property type="term" value="F:RNA polymerase III type 2 promoter sequence-specific DNA binding"/>
    <property type="evidence" value="ECO:0007669"/>
    <property type="project" value="TreeGrafter"/>
</dbReference>
<accession>A0A6P5R4N1</accession>
<evidence type="ECO:0000256" key="4">
    <source>
        <dbReference type="ARBA" id="ARBA00023242"/>
    </source>
</evidence>
<dbReference type="InterPro" id="IPR042536">
    <property type="entry name" value="TFIIIC_tauA_Sfc1"/>
</dbReference>
<proteinExistence type="predicted"/>
<dbReference type="KEGG" id="pavi:110744288"/>
<dbReference type="InterPro" id="IPR040454">
    <property type="entry name" value="TF_IIIC_Tfc1/Sfc1"/>
</dbReference>
<protein>
    <submittedName>
        <fullName evidence="8">General transcription factor 3C polypeptide 5-like</fullName>
    </submittedName>
</protein>
<evidence type="ECO:0000256" key="2">
    <source>
        <dbReference type="ARBA" id="ARBA00023125"/>
    </source>
</evidence>